<reference evidence="4 5" key="1">
    <citation type="submission" date="2020-07" db="EMBL/GenBank/DDBJ databases">
        <title>Description of Kordia aestuariivivens sp. nov., isolated from a tidal flat.</title>
        <authorList>
            <person name="Park S."/>
            <person name="Yoon J.-H."/>
        </authorList>
    </citation>
    <scope>NUCLEOTIDE SEQUENCE [LARGE SCALE GENOMIC DNA]</scope>
    <source>
        <strain evidence="4 5">YSTF-M3</strain>
    </source>
</reference>
<evidence type="ECO:0000313" key="4">
    <source>
        <dbReference type="EMBL" id="MBC8753740.1"/>
    </source>
</evidence>
<evidence type="ECO:0000256" key="1">
    <source>
        <dbReference type="ARBA" id="ARBA00022729"/>
    </source>
</evidence>
<keyword evidence="1 2" id="KW-0732">Signal</keyword>
<dbReference type="Proteomes" id="UP000619238">
    <property type="component" value="Unassembled WGS sequence"/>
</dbReference>
<dbReference type="InterPro" id="IPR035986">
    <property type="entry name" value="PKD_dom_sf"/>
</dbReference>
<feature type="domain" description="Secretion system C-terminal sorting" evidence="3">
    <location>
        <begin position="215"/>
        <end position="289"/>
    </location>
</feature>
<comment type="caution">
    <text evidence="4">The sequence shown here is derived from an EMBL/GenBank/DDBJ whole genome shotgun (WGS) entry which is preliminary data.</text>
</comment>
<name>A0ABR7Q5A3_9FLAO</name>
<evidence type="ECO:0000256" key="2">
    <source>
        <dbReference type="SAM" id="SignalP"/>
    </source>
</evidence>
<dbReference type="CDD" id="cd00146">
    <property type="entry name" value="PKD"/>
    <property type="match status" value="1"/>
</dbReference>
<gene>
    <name evidence="4" type="ORF">H2O64_03605</name>
</gene>
<feature type="signal peptide" evidence="2">
    <location>
        <begin position="1"/>
        <end position="18"/>
    </location>
</feature>
<dbReference type="Gene3D" id="2.60.40.10">
    <property type="entry name" value="Immunoglobulins"/>
    <property type="match status" value="1"/>
</dbReference>
<proteinExistence type="predicted"/>
<dbReference type="RefSeq" id="WP_187560781.1">
    <property type="nucleotide sequence ID" value="NZ_JACGWS010000002.1"/>
</dbReference>
<evidence type="ECO:0000259" key="3">
    <source>
        <dbReference type="Pfam" id="PF18962"/>
    </source>
</evidence>
<dbReference type="SUPFAM" id="SSF49299">
    <property type="entry name" value="PKD domain"/>
    <property type="match status" value="1"/>
</dbReference>
<dbReference type="NCBIfam" id="TIGR04183">
    <property type="entry name" value="Por_Secre_tail"/>
    <property type="match status" value="1"/>
</dbReference>
<keyword evidence="5" id="KW-1185">Reference proteome</keyword>
<protein>
    <submittedName>
        <fullName evidence="4">T9SS type A sorting domain-containing protein</fullName>
    </submittedName>
</protein>
<sequence length="290" mass="31916">MKKLLLFVLILSTKIISAQVANQPGNLELCDDNNDGVECFDFTFLIPQILGSQNPSDYTVTFHATQFDADSDFNPLPIPYCSSSTAETIFVRLEDNASGGAMFDTTSFDILLNPLPVVTLPEDSIRCVDATGMLLNPFDIGTDFGPGYSYFWTLPGGSNASSPFVTVNIPGNYTVTVTDQNNSSNCSYSDSVTFTEEPLPCALSVEEVTTSTIVMYPNPVQNELILKMEANTQVERLEMYSVNGKLIHQQNVISGNDEVSIDVRNFTAGFYILKIQTKEKGTLTKRFIIE</sequence>
<dbReference type="EMBL" id="JACGWS010000002">
    <property type="protein sequence ID" value="MBC8753740.1"/>
    <property type="molecule type" value="Genomic_DNA"/>
</dbReference>
<dbReference type="InterPro" id="IPR013783">
    <property type="entry name" value="Ig-like_fold"/>
</dbReference>
<evidence type="ECO:0000313" key="5">
    <source>
        <dbReference type="Proteomes" id="UP000619238"/>
    </source>
</evidence>
<feature type="chain" id="PRO_5045523637" evidence="2">
    <location>
        <begin position="19"/>
        <end position="290"/>
    </location>
</feature>
<accession>A0ABR7Q5A3</accession>
<organism evidence="4 5">
    <name type="scientific">Kordia aestuariivivens</name>
    <dbReference type="NCBI Taxonomy" id="2759037"/>
    <lineage>
        <taxon>Bacteria</taxon>
        <taxon>Pseudomonadati</taxon>
        <taxon>Bacteroidota</taxon>
        <taxon>Flavobacteriia</taxon>
        <taxon>Flavobacteriales</taxon>
        <taxon>Flavobacteriaceae</taxon>
        <taxon>Kordia</taxon>
    </lineage>
</organism>
<dbReference type="InterPro" id="IPR026444">
    <property type="entry name" value="Secre_tail"/>
</dbReference>
<dbReference type="Pfam" id="PF18962">
    <property type="entry name" value="Por_Secre_tail"/>
    <property type="match status" value="1"/>
</dbReference>